<dbReference type="STRING" id="936435.F8Q273"/>
<organism evidence="3">
    <name type="scientific">Serpula lacrymans var. lacrymans (strain S7.3)</name>
    <name type="common">Dry rot fungus</name>
    <dbReference type="NCBI Taxonomy" id="936435"/>
    <lineage>
        <taxon>Eukaryota</taxon>
        <taxon>Fungi</taxon>
        <taxon>Dikarya</taxon>
        <taxon>Basidiomycota</taxon>
        <taxon>Agaricomycotina</taxon>
        <taxon>Agaricomycetes</taxon>
        <taxon>Agaricomycetidae</taxon>
        <taxon>Boletales</taxon>
        <taxon>Coniophorineae</taxon>
        <taxon>Serpulaceae</taxon>
        <taxon>Serpula</taxon>
    </lineage>
</organism>
<accession>F8Q273</accession>
<feature type="region of interest" description="Disordered" evidence="1">
    <location>
        <begin position="1"/>
        <end position="101"/>
    </location>
</feature>
<evidence type="ECO:0000313" key="2">
    <source>
        <dbReference type="EMBL" id="EGN97284.1"/>
    </source>
</evidence>
<feature type="compositionally biased region" description="Acidic residues" evidence="1">
    <location>
        <begin position="25"/>
        <end position="61"/>
    </location>
</feature>
<protein>
    <submittedName>
        <fullName evidence="2">Uncharacterized protein</fullName>
    </submittedName>
</protein>
<dbReference type="AlphaFoldDB" id="F8Q273"/>
<dbReference type="InParanoid" id="F8Q273"/>
<proteinExistence type="predicted"/>
<evidence type="ECO:0000256" key="1">
    <source>
        <dbReference type="SAM" id="MobiDB-lite"/>
    </source>
</evidence>
<name>F8Q273_SERL3</name>
<dbReference type="HOGENOM" id="CLU_1062315_0_0_1"/>
<evidence type="ECO:0000313" key="3">
    <source>
        <dbReference type="Proteomes" id="UP000008063"/>
    </source>
</evidence>
<dbReference type="EMBL" id="GL945482">
    <property type="protein sequence ID" value="EGN97284.1"/>
    <property type="molecule type" value="Genomic_DNA"/>
</dbReference>
<dbReference type="Proteomes" id="UP000008063">
    <property type="component" value="Unassembled WGS sequence"/>
</dbReference>
<reference evidence="3" key="1">
    <citation type="journal article" date="2011" name="Science">
        <title>The plant cell wall-decomposing machinery underlies the functional diversity of forest fungi.</title>
        <authorList>
            <person name="Eastwood D.C."/>
            <person name="Floudas D."/>
            <person name="Binder M."/>
            <person name="Majcherczyk A."/>
            <person name="Schneider P."/>
            <person name="Aerts A."/>
            <person name="Asiegbu F.O."/>
            <person name="Baker S.E."/>
            <person name="Barry K."/>
            <person name="Bendiksby M."/>
            <person name="Blumentritt M."/>
            <person name="Coutinho P.M."/>
            <person name="Cullen D."/>
            <person name="de Vries R.P."/>
            <person name="Gathman A."/>
            <person name="Goodell B."/>
            <person name="Henrissat B."/>
            <person name="Ihrmark K."/>
            <person name="Kauserud H."/>
            <person name="Kohler A."/>
            <person name="LaButti K."/>
            <person name="Lapidus A."/>
            <person name="Lavin J.L."/>
            <person name="Lee Y.-H."/>
            <person name="Lindquist E."/>
            <person name="Lilly W."/>
            <person name="Lucas S."/>
            <person name="Morin E."/>
            <person name="Murat C."/>
            <person name="Oguiza J.A."/>
            <person name="Park J."/>
            <person name="Pisabarro A.G."/>
            <person name="Riley R."/>
            <person name="Rosling A."/>
            <person name="Salamov A."/>
            <person name="Schmidt O."/>
            <person name="Schmutz J."/>
            <person name="Skrede I."/>
            <person name="Stenlid J."/>
            <person name="Wiebenga A."/>
            <person name="Xie X."/>
            <person name="Kuees U."/>
            <person name="Hibbett D.S."/>
            <person name="Hoffmeister D."/>
            <person name="Hoegberg N."/>
            <person name="Martin F."/>
            <person name="Grigoriev I.V."/>
            <person name="Watkinson S.C."/>
        </authorList>
    </citation>
    <scope>NUCLEOTIDE SEQUENCE [LARGE SCALE GENOMIC DNA]</scope>
    <source>
        <strain evidence="3">strain S7.3</strain>
    </source>
</reference>
<feature type="compositionally biased region" description="Polar residues" evidence="1">
    <location>
        <begin position="1"/>
        <end position="13"/>
    </location>
</feature>
<sequence length="287" mass="31577">MSSNESYHPSDSSNEMDESVGRISEDEDEIDDEDKDKDGDEENKDEDGDEDEEDNGEDEKEDGCSPSPLPSSLSHIAGLDLPGDFGQVYQPGPVMAPSPSPSQLGQDILPFPTPSEVVHPCTLSLSGRGHQRQYYMSSSSSLRSLNIVFTDWQMLNLIEQDQAQLLATCQKLEEDLGWVQAKRDTANAHCTIISHVVEETCKQLGVAHFNQEEAKRSKKAKERAASDAQKVVDEAVHTAHIHKDTVSKNFEKPLLSYKRKDDLITDAGALQLSTTGTVKELGQGTPH</sequence>
<gene>
    <name evidence="2" type="ORF">SERLA73DRAFT_153732</name>
</gene>
<keyword evidence="3" id="KW-1185">Reference proteome</keyword>